<comment type="caution">
    <text evidence="4">The sequence shown here is derived from an EMBL/GenBank/DDBJ whole genome shotgun (WGS) entry which is preliminary data.</text>
</comment>
<protein>
    <recommendedName>
        <fullName evidence="3">Exostosin GT47 domain-containing protein</fullName>
    </recommendedName>
</protein>
<reference evidence="4 5" key="1">
    <citation type="submission" date="2024-04" db="EMBL/GenBank/DDBJ databases">
        <title>Tritrichomonas musculus Genome.</title>
        <authorList>
            <person name="Alves-Ferreira E."/>
            <person name="Grigg M."/>
            <person name="Lorenzi H."/>
            <person name="Galac M."/>
        </authorList>
    </citation>
    <scope>NUCLEOTIDE SEQUENCE [LARGE SCALE GENOMIC DNA]</scope>
    <source>
        <strain evidence="4 5">EAF2021</strain>
    </source>
</reference>
<organism evidence="4 5">
    <name type="scientific">Tritrichomonas musculus</name>
    <dbReference type="NCBI Taxonomy" id="1915356"/>
    <lineage>
        <taxon>Eukaryota</taxon>
        <taxon>Metamonada</taxon>
        <taxon>Parabasalia</taxon>
        <taxon>Tritrichomonadida</taxon>
        <taxon>Tritrichomonadidae</taxon>
        <taxon>Tritrichomonas</taxon>
    </lineage>
</organism>
<feature type="domain" description="Exostosin GT47" evidence="3">
    <location>
        <begin position="73"/>
        <end position="369"/>
    </location>
</feature>
<keyword evidence="2" id="KW-0812">Transmembrane</keyword>
<feature type="transmembrane region" description="Helical" evidence="2">
    <location>
        <begin position="12"/>
        <end position="31"/>
    </location>
</feature>
<dbReference type="InterPro" id="IPR040911">
    <property type="entry name" value="Exostosin_GT47"/>
</dbReference>
<dbReference type="EMBL" id="JAPFFF010000058">
    <property type="protein sequence ID" value="KAK8837838.1"/>
    <property type="molecule type" value="Genomic_DNA"/>
</dbReference>
<gene>
    <name evidence="4" type="ORF">M9Y10_036376</name>
</gene>
<evidence type="ECO:0000313" key="5">
    <source>
        <dbReference type="Proteomes" id="UP001470230"/>
    </source>
</evidence>
<sequence>MKRKRNHTKEFVLSFVALTIIVSVCTNIYLFKELHFSSLISPIEHSDAPQYTAVKYEIDPLSPKPSIDDIPKWPPMKIFIYPEDKFHTEDCLYPPEMPNRYVNESGYWFQRMLEPTIHHQFLNSPMITNNPDEADFFFIPHYSRMCSGLDTGERWLLIPSYLRRSGKYFDRYSSADHFIMHSVPHYGDKPADKAVTSNKAPMIGILDLKLSAIKSNPWILSRTIIVPFITLPTTDSFANKRPISVFVAMSTSTKGLKASSAILRQKIQEQLLNVSNSEIVLINRKEYSTFKNALDSLPLKMKLSKFCVVPPGDAPSSKRFYDAISHYCVPFLLADYFILPYEDIAVDYNNCILQLPAKNVSFLANVLNKEISKGESDLKKKNLKKVNEKFTWNYRKRPKAGQALWTLSWAIYDKVRMLKPYENNEMTGFDNDPSFVFPS</sequence>
<accession>A0ABR2GV74</accession>
<evidence type="ECO:0000256" key="2">
    <source>
        <dbReference type="SAM" id="Phobius"/>
    </source>
</evidence>
<dbReference type="Pfam" id="PF03016">
    <property type="entry name" value="Exostosin_GT47"/>
    <property type="match status" value="1"/>
</dbReference>
<dbReference type="PANTHER" id="PTHR11062">
    <property type="entry name" value="EXOSTOSIN HEPARAN SULFATE GLYCOSYLTRANSFERASE -RELATED"/>
    <property type="match status" value="1"/>
</dbReference>
<keyword evidence="5" id="KW-1185">Reference proteome</keyword>
<proteinExistence type="inferred from homology"/>
<evidence type="ECO:0000256" key="1">
    <source>
        <dbReference type="ARBA" id="ARBA00010271"/>
    </source>
</evidence>
<keyword evidence="2" id="KW-1133">Transmembrane helix</keyword>
<comment type="similarity">
    <text evidence="1">Belongs to the glycosyltransferase 47 family.</text>
</comment>
<dbReference type="Proteomes" id="UP001470230">
    <property type="component" value="Unassembled WGS sequence"/>
</dbReference>
<name>A0ABR2GV74_9EUKA</name>
<dbReference type="InterPro" id="IPR004263">
    <property type="entry name" value="Exostosin"/>
</dbReference>
<evidence type="ECO:0000313" key="4">
    <source>
        <dbReference type="EMBL" id="KAK8837838.1"/>
    </source>
</evidence>
<dbReference type="PANTHER" id="PTHR11062:SF281">
    <property type="entry name" value="EXOSTOSIN-LIKE 2"/>
    <property type="match status" value="1"/>
</dbReference>
<evidence type="ECO:0000259" key="3">
    <source>
        <dbReference type="Pfam" id="PF03016"/>
    </source>
</evidence>
<keyword evidence="2" id="KW-0472">Membrane</keyword>